<evidence type="ECO:0000256" key="4">
    <source>
        <dbReference type="ARBA" id="ARBA00022475"/>
    </source>
</evidence>
<gene>
    <name evidence="9" type="ORF">GR156_12435</name>
</gene>
<evidence type="ECO:0000256" key="2">
    <source>
        <dbReference type="ARBA" id="ARBA00007935"/>
    </source>
</evidence>
<dbReference type="GO" id="GO:0033214">
    <property type="term" value="P:siderophore-iron import into cell"/>
    <property type="evidence" value="ECO:0007669"/>
    <property type="project" value="TreeGrafter"/>
</dbReference>
<comment type="subcellular location">
    <subcellularLocation>
        <location evidence="1">Cell membrane</location>
        <topology evidence="1">Multi-pass membrane protein</topology>
    </subcellularLocation>
</comment>
<dbReference type="Pfam" id="PF01032">
    <property type="entry name" value="FecCD"/>
    <property type="match status" value="1"/>
</dbReference>
<dbReference type="SUPFAM" id="SSF81345">
    <property type="entry name" value="ABC transporter involved in vitamin B12 uptake, BtuC"/>
    <property type="match status" value="1"/>
</dbReference>
<evidence type="ECO:0000313" key="9">
    <source>
        <dbReference type="EMBL" id="MXO01117.1"/>
    </source>
</evidence>
<keyword evidence="3" id="KW-0813">Transport</keyword>
<evidence type="ECO:0000256" key="7">
    <source>
        <dbReference type="ARBA" id="ARBA00023136"/>
    </source>
</evidence>
<dbReference type="EMBL" id="WUML01000009">
    <property type="protein sequence ID" value="MXO01117.1"/>
    <property type="molecule type" value="Genomic_DNA"/>
</dbReference>
<dbReference type="PANTHER" id="PTHR30472">
    <property type="entry name" value="FERRIC ENTEROBACTIN TRANSPORT SYSTEM PERMEASE PROTEIN"/>
    <property type="match status" value="1"/>
</dbReference>
<feature type="transmembrane region" description="Helical" evidence="8">
    <location>
        <begin position="102"/>
        <end position="121"/>
    </location>
</feature>
<comment type="caution">
    <text evidence="9">The sequence shown here is derived from an EMBL/GenBank/DDBJ whole genome shotgun (WGS) entry which is preliminary data.</text>
</comment>
<feature type="transmembrane region" description="Helical" evidence="8">
    <location>
        <begin position="196"/>
        <end position="215"/>
    </location>
</feature>
<accession>A0A6N8TCX4</accession>
<dbReference type="Gene3D" id="1.10.3470.10">
    <property type="entry name" value="ABC transporter involved in vitamin B12 uptake, BtuC"/>
    <property type="match status" value="1"/>
</dbReference>
<organism evidence="9 10">
    <name type="scientific">Shinella zoogloeoides</name>
    <name type="common">Crabtreella saccharophila</name>
    <dbReference type="NCBI Taxonomy" id="352475"/>
    <lineage>
        <taxon>Bacteria</taxon>
        <taxon>Pseudomonadati</taxon>
        <taxon>Pseudomonadota</taxon>
        <taxon>Alphaproteobacteria</taxon>
        <taxon>Hyphomicrobiales</taxon>
        <taxon>Rhizobiaceae</taxon>
        <taxon>Shinella</taxon>
    </lineage>
</organism>
<proteinExistence type="inferred from homology"/>
<feature type="transmembrane region" description="Helical" evidence="8">
    <location>
        <begin position="221"/>
        <end position="249"/>
    </location>
</feature>
<protein>
    <submittedName>
        <fullName evidence="9">Iron chelate uptake ABC transporter family permease subunit</fullName>
    </submittedName>
</protein>
<evidence type="ECO:0000313" key="10">
    <source>
        <dbReference type="Proteomes" id="UP000440304"/>
    </source>
</evidence>
<evidence type="ECO:0000256" key="6">
    <source>
        <dbReference type="ARBA" id="ARBA00022989"/>
    </source>
</evidence>
<keyword evidence="4" id="KW-1003">Cell membrane</keyword>
<dbReference type="AlphaFoldDB" id="A0A6N8TCX4"/>
<reference evidence="9 10" key="1">
    <citation type="submission" date="2019-12" db="EMBL/GenBank/DDBJ databases">
        <title>Shinella granuli gen. nov., sp. nov., and proposal of the reclassification of Zoogloea ramigera ATCC 19623 as Shinella zoogloeoides sp. nov.</title>
        <authorList>
            <person name="Gao J."/>
        </authorList>
    </citation>
    <scope>NUCLEOTIDE SEQUENCE [LARGE SCALE GENOMIC DNA]</scope>
    <source>
        <strain evidence="9 10">DSM 287</strain>
    </source>
</reference>
<feature type="transmembrane region" description="Helical" evidence="8">
    <location>
        <begin position="75"/>
        <end position="96"/>
    </location>
</feature>
<dbReference type="PANTHER" id="PTHR30472:SF19">
    <property type="entry name" value="PETROBACTIN IMPORT SYSTEM PERMEASE PROTEIN YCLO"/>
    <property type="match status" value="1"/>
</dbReference>
<feature type="transmembrane region" description="Helical" evidence="8">
    <location>
        <begin position="287"/>
        <end position="309"/>
    </location>
</feature>
<feature type="transmembrane region" description="Helical" evidence="8">
    <location>
        <begin position="128"/>
        <end position="149"/>
    </location>
</feature>
<feature type="transmembrane region" description="Helical" evidence="8">
    <location>
        <begin position="169"/>
        <end position="189"/>
    </location>
</feature>
<evidence type="ECO:0000256" key="3">
    <source>
        <dbReference type="ARBA" id="ARBA00022448"/>
    </source>
</evidence>
<comment type="similarity">
    <text evidence="2">Belongs to the binding-protein-dependent transport system permease family. FecCD subfamily.</text>
</comment>
<evidence type="ECO:0000256" key="8">
    <source>
        <dbReference type="SAM" id="Phobius"/>
    </source>
</evidence>
<dbReference type="GO" id="GO:0022857">
    <property type="term" value="F:transmembrane transporter activity"/>
    <property type="evidence" value="ECO:0007669"/>
    <property type="project" value="InterPro"/>
</dbReference>
<feature type="transmembrane region" description="Helical" evidence="8">
    <location>
        <begin position="40"/>
        <end position="63"/>
    </location>
</feature>
<dbReference type="OrthoDB" id="9796260at2"/>
<dbReference type="GO" id="GO:0005886">
    <property type="term" value="C:plasma membrane"/>
    <property type="evidence" value="ECO:0007669"/>
    <property type="project" value="UniProtKB-SubCell"/>
</dbReference>
<dbReference type="Proteomes" id="UP000440304">
    <property type="component" value="Unassembled WGS sequence"/>
</dbReference>
<name>A0A6N8TCX4_SHIZO</name>
<keyword evidence="6 8" id="KW-1133">Transmembrane helix</keyword>
<dbReference type="RefSeq" id="WP_160786501.1">
    <property type="nucleotide sequence ID" value="NZ_CP086612.1"/>
</dbReference>
<feature type="transmembrane region" description="Helical" evidence="8">
    <location>
        <begin position="261"/>
        <end position="281"/>
    </location>
</feature>
<sequence length="313" mass="32286">MADRRLLGLGLAALAVSAAFLAIGLKGNIAFVLELRLLKLAALVQVGVAIAVSTVIFQTVTGNRILTPSIMGLDALYLFGQMLLVFLLGGVGYVTLQPQVKFALEVALLMGLACGLLLPMLRRRLDMGLMLLAGVVFGVLFRSLQSLLARLIDPNAFAVAQSASVANFNAVRTDLLVLAAIVTVVAIVLAWRARHVLDIVALGADAATGLGVHWAGTVTGLLLLVSALVAVSTALVGPVALFGLLVAALAERIVGSRRHGVLLPAAAFTGIVVLVGGQTLFQHALGNAAALGVVIDFVGGLVFLLLLLLGSRA</sequence>
<dbReference type="InterPro" id="IPR000522">
    <property type="entry name" value="ABC_transptr_permease_BtuC"/>
</dbReference>
<evidence type="ECO:0000256" key="5">
    <source>
        <dbReference type="ARBA" id="ARBA00022692"/>
    </source>
</evidence>
<evidence type="ECO:0000256" key="1">
    <source>
        <dbReference type="ARBA" id="ARBA00004651"/>
    </source>
</evidence>
<dbReference type="InterPro" id="IPR037294">
    <property type="entry name" value="ABC_BtuC-like"/>
</dbReference>
<keyword evidence="7 8" id="KW-0472">Membrane</keyword>
<keyword evidence="5 8" id="KW-0812">Transmembrane</keyword>